<feature type="transmembrane region" description="Helical" evidence="7">
    <location>
        <begin position="154"/>
        <end position="175"/>
    </location>
</feature>
<dbReference type="EMBL" id="MU853343">
    <property type="protein sequence ID" value="KAK4112270.1"/>
    <property type="molecule type" value="Genomic_DNA"/>
</dbReference>
<feature type="transmembrane region" description="Helical" evidence="7">
    <location>
        <begin position="219"/>
        <end position="240"/>
    </location>
</feature>
<dbReference type="InterPro" id="IPR039020">
    <property type="entry name" value="PaxB-like"/>
</dbReference>
<comment type="caution">
    <text evidence="8">The sequence shown here is derived from an EMBL/GenBank/DDBJ whole genome shotgun (WGS) entry which is preliminary data.</text>
</comment>
<comment type="subcellular location">
    <subcellularLocation>
        <location evidence="1">Membrane</location>
        <topology evidence="1">Multi-pass membrane protein</topology>
    </subcellularLocation>
</comment>
<sequence>MAFGAVPPPHVSPWFTPVYEATFHFGGICWTLCYLLIAREGLRTKSYGMPLLALANNFAWEMVYALWVVDAPQEKIAMTVWMLIDVPIIYSTVKNGACEWTHAPAVQKNLAKILLALTALFVAAHWSFQSWWIANGIGSRDHDGSPGPDLTQMAYWAVSMCQLLVSTTSLAMLIVRQHTRGASWAIWALRFFGTLVGLNFNYGWAWYTWPEAHEYFMSAPAIFIWAVTTVCDILYALVFYRVRRSEKVFGDGRRRPEQHRVGKLE</sequence>
<gene>
    <name evidence="8" type="ORF">N656DRAFT_798611</name>
</gene>
<evidence type="ECO:0000256" key="6">
    <source>
        <dbReference type="ARBA" id="ARBA00023136"/>
    </source>
</evidence>
<evidence type="ECO:0000313" key="8">
    <source>
        <dbReference type="EMBL" id="KAK4112270.1"/>
    </source>
</evidence>
<protein>
    <recommendedName>
        <fullName evidence="10">Terpene cyclase</fullName>
    </recommendedName>
</protein>
<proteinExistence type="inferred from homology"/>
<comment type="similarity">
    <text evidence="3">Belongs to the paxB family.</text>
</comment>
<evidence type="ECO:0000256" key="7">
    <source>
        <dbReference type="SAM" id="Phobius"/>
    </source>
</evidence>
<dbReference type="Pfam" id="PF25129">
    <property type="entry name" value="Pyr4-TMTC"/>
    <property type="match status" value="1"/>
</dbReference>
<name>A0AAN6TDU0_9PEZI</name>
<evidence type="ECO:0000256" key="5">
    <source>
        <dbReference type="ARBA" id="ARBA00022989"/>
    </source>
</evidence>
<dbReference type="Proteomes" id="UP001302812">
    <property type="component" value="Unassembled WGS sequence"/>
</dbReference>
<evidence type="ECO:0000256" key="2">
    <source>
        <dbReference type="ARBA" id="ARBA00005179"/>
    </source>
</evidence>
<evidence type="ECO:0000256" key="4">
    <source>
        <dbReference type="ARBA" id="ARBA00022692"/>
    </source>
</evidence>
<organism evidence="8 9">
    <name type="scientific">Canariomyces notabilis</name>
    <dbReference type="NCBI Taxonomy" id="2074819"/>
    <lineage>
        <taxon>Eukaryota</taxon>
        <taxon>Fungi</taxon>
        <taxon>Dikarya</taxon>
        <taxon>Ascomycota</taxon>
        <taxon>Pezizomycotina</taxon>
        <taxon>Sordariomycetes</taxon>
        <taxon>Sordariomycetidae</taxon>
        <taxon>Sordariales</taxon>
        <taxon>Chaetomiaceae</taxon>
        <taxon>Canariomyces</taxon>
    </lineage>
</organism>
<dbReference type="GO" id="GO:0016020">
    <property type="term" value="C:membrane"/>
    <property type="evidence" value="ECO:0007669"/>
    <property type="project" value="UniProtKB-SubCell"/>
</dbReference>
<evidence type="ECO:0000313" key="9">
    <source>
        <dbReference type="Proteomes" id="UP001302812"/>
    </source>
</evidence>
<keyword evidence="4 7" id="KW-0812">Transmembrane</keyword>
<evidence type="ECO:0000256" key="3">
    <source>
        <dbReference type="ARBA" id="ARBA00006757"/>
    </source>
</evidence>
<dbReference type="GeneID" id="89941908"/>
<feature type="transmembrane region" description="Helical" evidence="7">
    <location>
        <begin position="18"/>
        <end position="37"/>
    </location>
</feature>
<evidence type="ECO:0008006" key="10">
    <source>
        <dbReference type="Google" id="ProtNLM"/>
    </source>
</evidence>
<dbReference type="GO" id="GO:0016829">
    <property type="term" value="F:lyase activity"/>
    <property type="evidence" value="ECO:0007669"/>
    <property type="project" value="InterPro"/>
</dbReference>
<feature type="transmembrane region" description="Helical" evidence="7">
    <location>
        <begin position="187"/>
        <end position="207"/>
    </location>
</feature>
<comment type="pathway">
    <text evidence="2">Secondary metabolite biosynthesis.</text>
</comment>
<evidence type="ECO:0000256" key="1">
    <source>
        <dbReference type="ARBA" id="ARBA00004141"/>
    </source>
</evidence>
<feature type="transmembrane region" description="Helical" evidence="7">
    <location>
        <begin position="113"/>
        <end position="134"/>
    </location>
</feature>
<keyword evidence="5 7" id="KW-1133">Transmembrane helix</keyword>
<dbReference type="AlphaFoldDB" id="A0AAN6TDU0"/>
<dbReference type="PANTHER" id="PTHR42038:SF2">
    <property type="entry name" value="TERPENE CYCLASE AUSL"/>
    <property type="match status" value="1"/>
</dbReference>
<accession>A0AAN6TDU0</accession>
<keyword evidence="9" id="KW-1185">Reference proteome</keyword>
<dbReference type="RefSeq" id="XP_064669840.1">
    <property type="nucleotide sequence ID" value="XM_064817783.1"/>
</dbReference>
<keyword evidence="6 7" id="KW-0472">Membrane</keyword>
<reference evidence="8" key="1">
    <citation type="journal article" date="2023" name="Mol. Phylogenet. Evol.">
        <title>Genome-scale phylogeny and comparative genomics of the fungal order Sordariales.</title>
        <authorList>
            <person name="Hensen N."/>
            <person name="Bonometti L."/>
            <person name="Westerberg I."/>
            <person name="Brannstrom I.O."/>
            <person name="Guillou S."/>
            <person name="Cros-Aarteil S."/>
            <person name="Calhoun S."/>
            <person name="Haridas S."/>
            <person name="Kuo A."/>
            <person name="Mondo S."/>
            <person name="Pangilinan J."/>
            <person name="Riley R."/>
            <person name="LaButti K."/>
            <person name="Andreopoulos B."/>
            <person name="Lipzen A."/>
            <person name="Chen C."/>
            <person name="Yan M."/>
            <person name="Daum C."/>
            <person name="Ng V."/>
            <person name="Clum A."/>
            <person name="Steindorff A."/>
            <person name="Ohm R.A."/>
            <person name="Martin F."/>
            <person name="Silar P."/>
            <person name="Natvig D.O."/>
            <person name="Lalanne C."/>
            <person name="Gautier V."/>
            <person name="Ament-Velasquez S.L."/>
            <person name="Kruys A."/>
            <person name="Hutchinson M.I."/>
            <person name="Powell A.J."/>
            <person name="Barry K."/>
            <person name="Miller A.N."/>
            <person name="Grigoriev I.V."/>
            <person name="Debuchy R."/>
            <person name="Gladieux P."/>
            <person name="Hiltunen Thoren M."/>
            <person name="Johannesson H."/>
        </authorList>
    </citation>
    <scope>NUCLEOTIDE SEQUENCE</scope>
    <source>
        <strain evidence="8">CBS 508.74</strain>
    </source>
</reference>
<reference evidence="8" key="2">
    <citation type="submission" date="2023-05" db="EMBL/GenBank/DDBJ databases">
        <authorList>
            <consortium name="Lawrence Berkeley National Laboratory"/>
            <person name="Steindorff A."/>
            <person name="Hensen N."/>
            <person name="Bonometti L."/>
            <person name="Westerberg I."/>
            <person name="Brannstrom I.O."/>
            <person name="Guillou S."/>
            <person name="Cros-Aarteil S."/>
            <person name="Calhoun S."/>
            <person name="Haridas S."/>
            <person name="Kuo A."/>
            <person name="Mondo S."/>
            <person name="Pangilinan J."/>
            <person name="Riley R."/>
            <person name="Labutti K."/>
            <person name="Andreopoulos B."/>
            <person name="Lipzen A."/>
            <person name="Chen C."/>
            <person name="Yanf M."/>
            <person name="Daum C."/>
            <person name="Ng V."/>
            <person name="Clum A."/>
            <person name="Ohm R."/>
            <person name="Martin F."/>
            <person name="Silar P."/>
            <person name="Natvig D."/>
            <person name="Lalanne C."/>
            <person name="Gautier V."/>
            <person name="Ament-Velasquez S.L."/>
            <person name="Kruys A."/>
            <person name="Hutchinson M.I."/>
            <person name="Powell A.J."/>
            <person name="Barry K."/>
            <person name="Miller A.N."/>
            <person name="Grigoriev I.V."/>
            <person name="Debuchy R."/>
            <person name="Gladieux P."/>
            <person name="Thoren M.H."/>
            <person name="Johannesson H."/>
        </authorList>
    </citation>
    <scope>NUCLEOTIDE SEQUENCE</scope>
    <source>
        <strain evidence="8">CBS 508.74</strain>
    </source>
</reference>
<dbReference type="PANTHER" id="PTHR42038">
    <property type="match status" value="1"/>
</dbReference>